<dbReference type="Pfam" id="PF05860">
    <property type="entry name" value="TPS"/>
    <property type="match status" value="1"/>
</dbReference>
<evidence type="ECO:0000313" key="2">
    <source>
        <dbReference type="EMBL" id="APB32686.1"/>
    </source>
</evidence>
<dbReference type="InterPro" id="IPR012334">
    <property type="entry name" value="Pectin_lyas_fold"/>
</dbReference>
<protein>
    <submittedName>
        <fullName evidence="2">Filamentous hemagglutinin family outer membrane protein</fullName>
    </submittedName>
</protein>
<sequence>MNPAGIIFGPNALLNVPAAFHATTANAIKIGDGYFGMNTTAAELAVLTAEPNGYAFSSLNQNLNPGTPTGVIVNQGNLSVNAGQTIVLAGNQVINTGTIQSPNGTVIIAATADGKYVNVSQSGSILSLDLPVAVNQDIAVQNLRPVLPNDIPQLLTGTAYVSGTVSTASEIKNPDSLIN</sequence>
<dbReference type="Proteomes" id="UP000180235">
    <property type="component" value="Chromosome"/>
</dbReference>
<keyword evidence="3" id="KW-1185">Reference proteome</keyword>
<dbReference type="InterPro" id="IPR008638">
    <property type="entry name" value="FhaB/CdiA-like_TPS"/>
</dbReference>
<dbReference type="KEGG" id="glt:GlitD10_0375.1"/>
<evidence type="ECO:0000259" key="1">
    <source>
        <dbReference type="Pfam" id="PF05860"/>
    </source>
</evidence>
<organism evidence="2 3">
    <name type="scientific">Gloeomargarita lithophora Alchichica-D10</name>
    <dbReference type="NCBI Taxonomy" id="1188229"/>
    <lineage>
        <taxon>Bacteria</taxon>
        <taxon>Bacillati</taxon>
        <taxon>Cyanobacteriota</taxon>
        <taxon>Cyanophyceae</taxon>
        <taxon>Gloeomargaritales</taxon>
        <taxon>Gloeomargaritaceae</taxon>
        <taxon>Gloeomargarita</taxon>
    </lineage>
</organism>
<evidence type="ECO:0000313" key="3">
    <source>
        <dbReference type="Proteomes" id="UP000180235"/>
    </source>
</evidence>
<gene>
    <name evidence="2" type="ORF">GlitD10_0375</name>
</gene>
<dbReference type="InterPro" id="IPR011050">
    <property type="entry name" value="Pectin_lyase_fold/virulence"/>
</dbReference>
<dbReference type="SUPFAM" id="SSF51126">
    <property type="entry name" value="Pectin lyase-like"/>
    <property type="match status" value="1"/>
</dbReference>
<proteinExistence type="predicted"/>
<feature type="domain" description="Filamentous haemagglutinin FhaB/tRNA nuclease CdiA-like TPS" evidence="1">
    <location>
        <begin position="1"/>
        <end position="137"/>
    </location>
</feature>
<accession>A0A1J0A9S9</accession>
<name>A0A1J0A9S9_9CYAN</name>
<feature type="non-terminal residue" evidence="2">
    <location>
        <position position="179"/>
    </location>
</feature>
<dbReference type="AlphaFoldDB" id="A0A1J0A9S9"/>
<dbReference type="Gene3D" id="2.160.20.10">
    <property type="entry name" value="Single-stranded right-handed beta-helix, Pectin lyase-like"/>
    <property type="match status" value="1"/>
</dbReference>
<dbReference type="EMBL" id="CP017675">
    <property type="protein sequence ID" value="APB32686.1"/>
    <property type="molecule type" value="Genomic_DNA"/>
</dbReference>
<reference evidence="2 3" key="1">
    <citation type="submission" date="2016-10" db="EMBL/GenBank/DDBJ databases">
        <title>Description of Gloeomargarita lithophora gen. nov., sp. nov., a thylakoid-bearing basal-branching cyanobacterium with intracellular carbonates, and proposal for Gloeomargaritales ord. nov.</title>
        <authorList>
            <person name="Moreira D."/>
            <person name="Tavera R."/>
            <person name="Benzerara K."/>
            <person name="Skouri-Panet F."/>
            <person name="Couradeau E."/>
            <person name="Gerard E."/>
            <person name="Loussert C."/>
            <person name="Novelo E."/>
            <person name="Zivanovic Y."/>
            <person name="Lopez-Garcia P."/>
        </authorList>
    </citation>
    <scope>NUCLEOTIDE SEQUENCE [LARGE SCALE GENOMIC DNA]</scope>
    <source>
        <strain evidence="2 3">D10</strain>
    </source>
</reference>